<dbReference type="NCBIfam" id="TIGR01640">
    <property type="entry name" value="F_box_assoc_1"/>
    <property type="match status" value="1"/>
</dbReference>
<dbReference type="SMART" id="SM00256">
    <property type="entry name" value="FBOX"/>
    <property type="match status" value="1"/>
</dbReference>
<dbReference type="AlphaFoldDB" id="A0A498KD27"/>
<dbReference type="InterPro" id="IPR006527">
    <property type="entry name" value="F-box-assoc_dom_typ1"/>
</dbReference>
<dbReference type="EMBL" id="RDQH01000328">
    <property type="protein sequence ID" value="RXI05266.1"/>
    <property type="molecule type" value="Genomic_DNA"/>
</dbReference>
<gene>
    <name evidence="2" type="ORF">DVH24_006523</name>
</gene>
<dbReference type="Proteomes" id="UP000290289">
    <property type="component" value="Chromosome 2"/>
</dbReference>
<dbReference type="PROSITE" id="PS50181">
    <property type="entry name" value="FBOX"/>
    <property type="match status" value="1"/>
</dbReference>
<dbReference type="SUPFAM" id="SSF81383">
    <property type="entry name" value="F-box domain"/>
    <property type="match status" value="1"/>
</dbReference>
<dbReference type="CDD" id="cd22157">
    <property type="entry name" value="F-box_AtFBW1-like"/>
    <property type="match status" value="1"/>
</dbReference>
<accession>A0A498KD27</accession>
<dbReference type="InterPro" id="IPR050796">
    <property type="entry name" value="SCF_F-box_component"/>
</dbReference>
<organism evidence="2 3">
    <name type="scientific">Malus domestica</name>
    <name type="common">Apple</name>
    <name type="synonym">Pyrus malus</name>
    <dbReference type="NCBI Taxonomy" id="3750"/>
    <lineage>
        <taxon>Eukaryota</taxon>
        <taxon>Viridiplantae</taxon>
        <taxon>Streptophyta</taxon>
        <taxon>Embryophyta</taxon>
        <taxon>Tracheophyta</taxon>
        <taxon>Spermatophyta</taxon>
        <taxon>Magnoliopsida</taxon>
        <taxon>eudicotyledons</taxon>
        <taxon>Gunneridae</taxon>
        <taxon>Pentapetalae</taxon>
        <taxon>rosids</taxon>
        <taxon>fabids</taxon>
        <taxon>Rosales</taxon>
        <taxon>Rosaceae</taxon>
        <taxon>Amygdaloideae</taxon>
        <taxon>Maleae</taxon>
        <taxon>Malus</taxon>
    </lineage>
</organism>
<dbReference type="PANTHER" id="PTHR31672">
    <property type="entry name" value="BNACNNG10540D PROTEIN"/>
    <property type="match status" value="1"/>
</dbReference>
<reference evidence="2 3" key="1">
    <citation type="submission" date="2018-10" db="EMBL/GenBank/DDBJ databases">
        <title>A high-quality apple genome assembly.</title>
        <authorList>
            <person name="Hu J."/>
        </authorList>
    </citation>
    <scope>NUCLEOTIDE SEQUENCE [LARGE SCALE GENOMIC DNA]</scope>
    <source>
        <strain evidence="3">cv. HFTH1</strain>
        <tissue evidence="2">Young leaf</tissue>
    </source>
</reference>
<evidence type="ECO:0000313" key="3">
    <source>
        <dbReference type="Proteomes" id="UP000290289"/>
    </source>
</evidence>
<dbReference type="InterPro" id="IPR001810">
    <property type="entry name" value="F-box_dom"/>
</dbReference>
<dbReference type="Pfam" id="PF00646">
    <property type="entry name" value="F-box"/>
    <property type="match status" value="1"/>
</dbReference>
<feature type="domain" description="F-box" evidence="1">
    <location>
        <begin position="1"/>
        <end position="44"/>
    </location>
</feature>
<comment type="caution">
    <text evidence="2">The sequence shown here is derived from an EMBL/GenBank/DDBJ whole genome shotgun (WGS) entry which is preliminary data.</text>
</comment>
<evidence type="ECO:0000259" key="1">
    <source>
        <dbReference type="PROSITE" id="PS50181"/>
    </source>
</evidence>
<evidence type="ECO:0000313" key="2">
    <source>
        <dbReference type="EMBL" id="RXI05266.1"/>
    </source>
</evidence>
<dbReference type="Gene3D" id="1.20.1280.50">
    <property type="match status" value="1"/>
</dbReference>
<proteinExistence type="predicted"/>
<dbReference type="InterPro" id="IPR017451">
    <property type="entry name" value="F-box-assoc_interact_dom"/>
</dbReference>
<keyword evidence="3" id="KW-1185">Reference proteome</keyword>
<dbReference type="Pfam" id="PF07734">
    <property type="entry name" value="FBA_1"/>
    <property type="match status" value="1"/>
</dbReference>
<name>A0A498KD27_MALDO</name>
<protein>
    <recommendedName>
        <fullName evidence="1">F-box domain-containing protein</fullName>
    </recommendedName>
</protein>
<sequence>MAEFPPELIFEILLRLPPEDLLRCLCVSKSWNATIHDKKFIKSHQRSIQTNSFGSLLVTAGKSHDGRKLKFSNIYNDGTIERATGIGQSPLLDVEGWTRFPYTLVSCNGIICIRTETVDKVEEFVLWNPSIQKFKKIPSPTFEQPPSSDSYLHRSYGFGYDSANDDYKILGIARHFVKGDLNIAVHQYQIYSLKSNSWRKIKNMPRDEFQLGMSDIVFSNGSLSWQAYNVLDEKFYVVTFELASEKYHWFPNPVDRDGDIWLVEVLGDSLCVVRRCIREAWIMKEHGSWTLLYSIGWVDEFRRGYWKPVMLSKNGESVLVQIDSRKFVWLDLEKKSWKEVEIGGLHDDGFKATICKRSLCLLDGDPVIVERIKNPFPRFSPPLLDQESLLANTE</sequence>
<dbReference type="InterPro" id="IPR036047">
    <property type="entry name" value="F-box-like_dom_sf"/>
</dbReference>
<dbReference type="PANTHER" id="PTHR31672:SF13">
    <property type="entry name" value="F-BOX PROTEIN CPR30-LIKE"/>
    <property type="match status" value="1"/>
</dbReference>